<reference evidence="1" key="1">
    <citation type="submission" date="2020-01" db="EMBL/GenBank/DDBJ databases">
        <authorList>
            <person name="Feng Z.H.Z."/>
        </authorList>
    </citation>
    <scope>NUCLEOTIDE SEQUENCE</scope>
    <source>
        <strain evidence="1">CBS107.38</strain>
    </source>
</reference>
<keyword evidence="2" id="KW-1185">Reference proteome</keyword>
<accession>A0A8H7BE07</accession>
<evidence type="ECO:0000313" key="1">
    <source>
        <dbReference type="EMBL" id="KAF7679887.1"/>
    </source>
</evidence>
<evidence type="ECO:0000313" key="2">
    <source>
        <dbReference type="Proteomes" id="UP000596902"/>
    </source>
</evidence>
<dbReference type="Proteomes" id="UP000596902">
    <property type="component" value="Unassembled WGS sequence"/>
</dbReference>
<protein>
    <submittedName>
        <fullName evidence="1">Uncharacterized protein</fullName>
    </submittedName>
</protein>
<gene>
    <name evidence="1" type="ORF">GT037_001538</name>
</gene>
<proteinExistence type="predicted"/>
<organism evidence="1 2">
    <name type="scientific">Alternaria burnsii</name>
    <dbReference type="NCBI Taxonomy" id="1187904"/>
    <lineage>
        <taxon>Eukaryota</taxon>
        <taxon>Fungi</taxon>
        <taxon>Dikarya</taxon>
        <taxon>Ascomycota</taxon>
        <taxon>Pezizomycotina</taxon>
        <taxon>Dothideomycetes</taxon>
        <taxon>Pleosporomycetidae</taxon>
        <taxon>Pleosporales</taxon>
        <taxon>Pleosporineae</taxon>
        <taxon>Pleosporaceae</taxon>
        <taxon>Alternaria</taxon>
        <taxon>Alternaria sect. Alternaria</taxon>
    </lineage>
</organism>
<reference evidence="1" key="2">
    <citation type="submission" date="2020-08" db="EMBL/GenBank/DDBJ databases">
        <title>Draft Genome Sequence of Cumin Blight Pathogen Alternaria burnsii.</title>
        <authorList>
            <person name="Feng Z."/>
        </authorList>
    </citation>
    <scope>NUCLEOTIDE SEQUENCE</scope>
    <source>
        <strain evidence="1">CBS107.38</strain>
    </source>
</reference>
<dbReference type="RefSeq" id="XP_038789877.1">
    <property type="nucleotide sequence ID" value="XM_038926585.1"/>
</dbReference>
<name>A0A8H7BE07_9PLEO</name>
<comment type="caution">
    <text evidence="1">The sequence shown here is derived from an EMBL/GenBank/DDBJ whole genome shotgun (WGS) entry which is preliminary data.</text>
</comment>
<dbReference type="EMBL" id="JAAABM010000002">
    <property type="protein sequence ID" value="KAF7679887.1"/>
    <property type="molecule type" value="Genomic_DNA"/>
</dbReference>
<dbReference type="AlphaFoldDB" id="A0A8H7BE07"/>
<sequence length="85" mass="9406">MYNTRELIASTASASIRQLPMNSSSGLTRTILNLVCRVCNLISNFNCPECHCQAYRVWSRSRARCAQPVSGSQVIALGTLLLPQY</sequence>
<dbReference type="GeneID" id="62199763"/>